<evidence type="ECO:0000313" key="4">
    <source>
        <dbReference type="Proteomes" id="UP000189796"/>
    </source>
</evidence>
<feature type="signal peptide" evidence="2">
    <location>
        <begin position="1"/>
        <end position="39"/>
    </location>
</feature>
<evidence type="ECO:0000256" key="1">
    <source>
        <dbReference type="SAM" id="MobiDB-lite"/>
    </source>
</evidence>
<keyword evidence="2" id="KW-0732">Signal</keyword>
<reference evidence="3 4" key="1">
    <citation type="submission" date="2016-11" db="EMBL/GenBank/DDBJ databases">
        <authorList>
            <person name="Jaros S."/>
            <person name="Januszkiewicz K."/>
            <person name="Wedrychowicz H."/>
        </authorList>
    </citation>
    <scope>NUCLEOTIDE SEQUENCE [LARGE SCALE GENOMIC DNA]</scope>
    <source>
        <strain evidence="3 4">GAS138</strain>
    </source>
</reference>
<dbReference type="Proteomes" id="UP000189796">
    <property type="component" value="Chromosome I"/>
</dbReference>
<accession>A0A1M5WWX9</accession>
<feature type="compositionally biased region" description="Basic and acidic residues" evidence="1">
    <location>
        <begin position="99"/>
        <end position="114"/>
    </location>
</feature>
<feature type="region of interest" description="Disordered" evidence="1">
    <location>
        <begin position="83"/>
        <end position="238"/>
    </location>
</feature>
<gene>
    <name evidence="3" type="ORF">SAMN05443248_6836</name>
</gene>
<dbReference type="OrthoDB" id="8018783at2"/>
<feature type="chain" id="PRO_5009914794" evidence="2">
    <location>
        <begin position="40"/>
        <end position="238"/>
    </location>
</feature>
<protein>
    <submittedName>
        <fullName evidence="3">Uncharacterized protein</fullName>
    </submittedName>
</protein>
<proteinExistence type="predicted"/>
<dbReference type="RefSeq" id="WP_079605152.1">
    <property type="nucleotide sequence ID" value="NZ_LT670817.1"/>
</dbReference>
<feature type="compositionally biased region" description="Polar residues" evidence="1">
    <location>
        <begin position="199"/>
        <end position="213"/>
    </location>
</feature>
<sequence length="238" mass="25456">MRETEASDWIVRNSPAALRRALRLSVVALGIGLVMAAGAARAQDADEDDKTFEEKVIEGIMAGIGGTNMDNRGIDYRERSPLVVPPKLDLPPPVAASGEVKDPNWPKDPDEARRKAAIARRKKDNKDPVEAARVLTPSELNAGRTAAPVRTNNDPVQPGDSVNNPVLSPSQLGFDGKLSTIFGGNKTEVAPFKGEPTRESLTQPPAGYQTPSPNFAYGTGPKESLNKEYNPAAGKYGD</sequence>
<evidence type="ECO:0000313" key="3">
    <source>
        <dbReference type="EMBL" id="SHH91624.1"/>
    </source>
</evidence>
<name>A0A1M5WWX9_9BRAD</name>
<dbReference type="EMBL" id="LT670817">
    <property type="protein sequence ID" value="SHH91624.1"/>
    <property type="molecule type" value="Genomic_DNA"/>
</dbReference>
<dbReference type="AlphaFoldDB" id="A0A1M5WWX9"/>
<feature type="compositionally biased region" description="Polar residues" evidence="1">
    <location>
        <begin position="150"/>
        <end position="171"/>
    </location>
</feature>
<evidence type="ECO:0000256" key="2">
    <source>
        <dbReference type="SAM" id="SignalP"/>
    </source>
</evidence>
<organism evidence="3 4">
    <name type="scientific">Bradyrhizobium erythrophlei</name>
    <dbReference type="NCBI Taxonomy" id="1437360"/>
    <lineage>
        <taxon>Bacteria</taxon>
        <taxon>Pseudomonadati</taxon>
        <taxon>Pseudomonadota</taxon>
        <taxon>Alphaproteobacteria</taxon>
        <taxon>Hyphomicrobiales</taxon>
        <taxon>Nitrobacteraceae</taxon>
        <taxon>Bradyrhizobium</taxon>
    </lineage>
</organism>